<gene>
    <name evidence="8 9" type="primary">flgI</name>
    <name evidence="9" type="ORF">RCA23_c07920</name>
</gene>
<keyword evidence="4 8" id="KW-0732">Signal</keyword>
<dbReference type="NCBIfam" id="NF003676">
    <property type="entry name" value="PRK05303.1"/>
    <property type="match status" value="1"/>
</dbReference>
<dbReference type="PANTHER" id="PTHR30381">
    <property type="entry name" value="FLAGELLAR P-RING PERIPLASMIC PROTEIN FLGI"/>
    <property type="match status" value="1"/>
</dbReference>
<name>A0AAN0RHL8_9RHOB</name>
<evidence type="ECO:0000313" key="9">
    <source>
        <dbReference type="EMBL" id="AII86348.1"/>
    </source>
</evidence>
<evidence type="ECO:0000256" key="6">
    <source>
        <dbReference type="ARBA" id="ARBA00023143"/>
    </source>
</evidence>
<dbReference type="InterPro" id="IPR001782">
    <property type="entry name" value="Flag_FlgI"/>
</dbReference>
<evidence type="ECO:0000256" key="1">
    <source>
        <dbReference type="ARBA" id="ARBA00002591"/>
    </source>
</evidence>
<keyword evidence="10" id="KW-1185">Reference proteome</keyword>
<protein>
    <recommendedName>
        <fullName evidence="3 8">Flagellar P-ring protein</fullName>
    </recommendedName>
    <alternativeName>
        <fullName evidence="7 8">Basal body P-ring protein</fullName>
    </alternativeName>
</protein>
<dbReference type="PANTHER" id="PTHR30381:SF0">
    <property type="entry name" value="FLAGELLAR P-RING PROTEIN"/>
    <property type="match status" value="1"/>
</dbReference>
<sequence length="378" mass="38865" precursor="true">MTLPPPFTRSIAAVLFVLLAQTAAHAERVKDIASVAGVRANQLVGYGIVVGLAGTGDGNSGLTLQSMQAMVSRFGLVTDVSGLNAKNAAAVMITAELPAFTKVGQTLDITVSTMGGANSLRGGTLLMSPLLGADGETYAIAQGNLVVGGLGVQGADQSSLVVNVPTVGRIPRGASVERMVPSAFLETPHLVLNLHRGDFTTASNTAEAINSIFGPDVAVPLDANSIRVRAPVDPSQRVSFMSLMENVEVQQAEPPARVIINSRTGTIVIGGNVRVTPAAVTHGTMTVSVNEDFNVDQGQTVVTNGDQTVVAPNDPVITPDTDIQAEEETATAFVFDPGVSLSSLVNAINAVGATASDLVAILEALREAGALRAELIII</sequence>
<dbReference type="AlphaFoldDB" id="A0AAN0RHL8"/>
<dbReference type="KEGG" id="ptp:RCA23_c07920"/>
<evidence type="ECO:0000256" key="7">
    <source>
        <dbReference type="ARBA" id="ARBA00032344"/>
    </source>
</evidence>
<evidence type="ECO:0000256" key="3">
    <source>
        <dbReference type="ARBA" id="ARBA00019515"/>
    </source>
</evidence>
<comment type="subunit">
    <text evidence="8">The basal body constitutes a major portion of the flagellar organelle and consists of four rings (L,P,S, and M) mounted on a central rod.</text>
</comment>
<evidence type="ECO:0000256" key="2">
    <source>
        <dbReference type="ARBA" id="ARBA00004117"/>
    </source>
</evidence>
<feature type="chain" id="PRO_5042651878" description="Flagellar P-ring protein" evidence="8">
    <location>
        <begin position="27"/>
        <end position="378"/>
    </location>
</feature>
<organism evidence="9 10">
    <name type="scientific">Planktomarina temperata RCA23</name>
    <dbReference type="NCBI Taxonomy" id="666509"/>
    <lineage>
        <taxon>Bacteria</taxon>
        <taxon>Pseudomonadati</taxon>
        <taxon>Pseudomonadota</taxon>
        <taxon>Alphaproteobacteria</taxon>
        <taxon>Rhodobacterales</taxon>
        <taxon>Paracoccaceae</taxon>
        <taxon>Planktomarina</taxon>
    </lineage>
</organism>
<proteinExistence type="inferred from homology"/>
<feature type="signal peptide" evidence="8">
    <location>
        <begin position="1"/>
        <end position="26"/>
    </location>
</feature>
<evidence type="ECO:0000256" key="4">
    <source>
        <dbReference type="ARBA" id="ARBA00022729"/>
    </source>
</evidence>
<keyword evidence="9" id="KW-0966">Cell projection</keyword>
<comment type="subcellular location">
    <subcellularLocation>
        <location evidence="2 8">Bacterial flagellum basal body</location>
    </subcellularLocation>
</comment>
<keyword evidence="6 8" id="KW-0975">Bacterial flagellum</keyword>
<comment type="function">
    <text evidence="1 8">Assembles around the rod to form the L-ring and probably protects the motor/basal body from shearing forces during rotation.</text>
</comment>
<accession>A0AAN0RHL8</accession>
<comment type="similarity">
    <text evidence="8">Belongs to the FlgI family.</text>
</comment>
<dbReference type="EMBL" id="CP003984">
    <property type="protein sequence ID" value="AII86348.1"/>
    <property type="molecule type" value="Genomic_DNA"/>
</dbReference>
<dbReference type="GO" id="GO:0005198">
    <property type="term" value="F:structural molecule activity"/>
    <property type="evidence" value="ECO:0007669"/>
    <property type="project" value="InterPro"/>
</dbReference>
<keyword evidence="9" id="KW-0282">Flagellum</keyword>
<dbReference type="HAMAP" id="MF_00416">
    <property type="entry name" value="FlgI"/>
    <property type="match status" value="1"/>
</dbReference>
<keyword evidence="9" id="KW-0969">Cilium</keyword>
<evidence type="ECO:0000256" key="8">
    <source>
        <dbReference type="HAMAP-Rule" id="MF_00416"/>
    </source>
</evidence>
<dbReference type="GO" id="GO:0030288">
    <property type="term" value="C:outer membrane-bounded periplasmic space"/>
    <property type="evidence" value="ECO:0007669"/>
    <property type="project" value="InterPro"/>
</dbReference>
<dbReference type="GO" id="GO:0009428">
    <property type="term" value="C:bacterial-type flagellum basal body, distal rod, P ring"/>
    <property type="evidence" value="ECO:0007669"/>
    <property type="project" value="InterPro"/>
</dbReference>
<evidence type="ECO:0000313" key="10">
    <source>
        <dbReference type="Proteomes" id="UP000028680"/>
    </source>
</evidence>
<dbReference type="PRINTS" id="PR01010">
    <property type="entry name" value="FLGPRINGFLGI"/>
</dbReference>
<dbReference type="Pfam" id="PF02119">
    <property type="entry name" value="FlgI"/>
    <property type="match status" value="1"/>
</dbReference>
<keyword evidence="5" id="KW-0574">Periplasm</keyword>
<dbReference type="Proteomes" id="UP000028680">
    <property type="component" value="Chromosome"/>
</dbReference>
<dbReference type="RefSeq" id="WP_081870886.1">
    <property type="nucleotide sequence ID" value="NZ_CP003984.1"/>
</dbReference>
<evidence type="ECO:0000256" key="5">
    <source>
        <dbReference type="ARBA" id="ARBA00022764"/>
    </source>
</evidence>
<dbReference type="GO" id="GO:0071973">
    <property type="term" value="P:bacterial-type flagellum-dependent cell motility"/>
    <property type="evidence" value="ECO:0007669"/>
    <property type="project" value="InterPro"/>
</dbReference>
<reference evidence="9 10" key="1">
    <citation type="journal article" date="2014" name="ISME J.">
        <title>Adaptation of an abundant Roseobacter RCA organism to pelagic systems revealed by genomic and transcriptomic analyses.</title>
        <authorList>
            <person name="Voget S."/>
            <person name="Wemheuer B."/>
            <person name="Brinkhoff T."/>
            <person name="Vollmers J."/>
            <person name="Dietrich S."/>
            <person name="Giebel H.A."/>
            <person name="Beardsley C."/>
            <person name="Sardemann C."/>
            <person name="Bakenhus I."/>
            <person name="Billerbeck S."/>
            <person name="Daniel R."/>
            <person name="Simon M."/>
        </authorList>
    </citation>
    <scope>NUCLEOTIDE SEQUENCE [LARGE SCALE GENOMIC DNA]</scope>
    <source>
        <strain evidence="9 10">RCA23</strain>
    </source>
</reference>